<feature type="domain" description="Heavy metal binding" evidence="3">
    <location>
        <begin position="33"/>
        <end position="58"/>
    </location>
</feature>
<dbReference type="Pfam" id="PF25869">
    <property type="entry name" value="3HB_CusB"/>
    <property type="match status" value="1"/>
</dbReference>
<sequence length="404" mass="44499">MKYHLTIIVAIILSVLSSCKDKGHSHASNDGSYYTCSMHPQVVSDKPGQCPICHMDLVRVEKNQHADPDALQLNEEQIKLGNIQTDTVKGGLLGDKATLTGVLNFDQNKMQSVSSRVMGRVEKLYFKNIGDFVSKGAPLAEIYSEELNNAKQEYLLALEKKKTFADVNAIDFDQLIQSARNKLLLWGMTDHQIEALQKTGKSSKTTTFYSTASGYITNLEVIEGGYLEEGSTIVDLADLSTVWAEAQAYSSQMSIINKAKTATVQIPDLNNRTVKGKIDFTNPELDPGTRINLIRVSLPNPNKELKPGMPVYVFLEMPLIKGIAMPIDAVIRDGKNATVWVQTADRTFKSRMVQTGAEIDNRIEIVSGLKEGDIVVVSGAYLLNSEYIFKNGADPMAGHDMSSM</sequence>
<comment type="similarity">
    <text evidence="1">Belongs to the membrane fusion protein (MFP) (TC 8.A.1) family.</text>
</comment>
<feature type="domain" description="CzcB-like C-terminal circularly permuted SH3-like" evidence="7">
    <location>
        <begin position="323"/>
        <end position="383"/>
    </location>
</feature>
<dbReference type="InterPro" id="IPR058792">
    <property type="entry name" value="Beta-barrel_RND_2"/>
</dbReference>
<organism evidence="8">
    <name type="scientific">Elizabethkingia anophelis</name>
    <dbReference type="NCBI Taxonomy" id="1117645"/>
    <lineage>
        <taxon>Bacteria</taxon>
        <taxon>Pseudomonadati</taxon>
        <taxon>Bacteroidota</taxon>
        <taxon>Flavobacteriia</taxon>
        <taxon>Flavobacteriales</taxon>
        <taxon>Weeksellaceae</taxon>
        <taxon>Elizabethkingia</taxon>
    </lineage>
</organism>
<feature type="domain" description="CusB-like beta-barrel" evidence="6">
    <location>
        <begin position="241"/>
        <end position="315"/>
    </location>
</feature>
<proteinExistence type="inferred from homology"/>
<evidence type="ECO:0000256" key="1">
    <source>
        <dbReference type="ARBA" id="ARBA00009477"/>
    </source>
</evidence>
<keyword evidence="2" id="KW-0813">Transport</keyword>
<dbReference type="InterPro" id="IPR058790">
    <property type="entry name" value="BSH_CusB"/>
</dbReference>
<evidence type="ECO:0000256" key="2">
    <source>
        <dbReference type="ARBA" id="ARBA00022448"/>
    </source>
</evidence>
<reference evidence="8" key="8">
    <citation type="journal article" date="2018" name="J. ISSAAS">
        <title>In Silico Identification of Three Types of Integrative and Conjugative Elements (ICEs) in Elizabethkingia anophelis Strains Isolated from Around the World.</title>
        <authorList>
            <person name="Xu J."/>
            <person name="Pei D."/>
            <person name="Nicholson A."/>
            <person name="Lan Y."/>
            <person name="Xia Q."/>
        </authorList>
    </citation>
    <scope>NUCLEOTIDE SEQUENCE</scope>
</reference>
<dbReference type="GO" id="GO:0022857">
    <property type="term" value="F:transmembrane transporter activity"/>
    <property type="evidence" value="ECO:0007669"/>
    <property type="project" value="InterPro"/>
</dbReference>
<dbReference type="Pfam" id="PF19335">
    <property type="entry name" value="HMBD"/>
    <property type="match status" value="1"/>
</dbReference>
<evidence type="ECO:0000259" key="6">
    <source>
        <dbReference type="Pfam" id="PF25954"/>
    </source>
</evidence>
<dbReference type="Gene3D" id="2.40.30.170">
    <property type="match status" value="1"/>
</dbReference>
<reference evidence="8" key="5">
    <citation type="journal article" date="2017" name="Genome Announc.">
        <title>Complete Circularized Genome Sequences of Four Strains of Elizabethkingia anophelis, Including Two Novel Strains Isolated from Wild-Caught Anopheles sinensis.</title>
        <authorList>
            <person name="Pei D."/>
            <person name="Nicholson A.C."/>
            <person name="Jiang J."/>
            <person name="Chen H."/>
            <person name="Whitney A.M."/>
            <person name="Villarma A."/>
            <person name="Bell M."/>
            <person name="Humrighouse B."/>
            <person name="Rowe L.A."/>
            <person name="Sheth M."/>
            <person name="Batra D."/>
            <person name="Juieng P."/>
            <person name="Loparev V.N."/>
            <person name="McQuiston J.R."/>
            <person name="Lan Y."/>
            <person name="Ma Y."/>
            <person name="Xu J."/>
        </authorList>
    </citation>
    <scope>NUCLEOTIDE SEQUENCE</scope>
</reference>
<dbReference type="Gene3D" id="6.10.140.730">
    <property type="match status" value="1"/>
</dbReference>
<dbReference type="Gene3D" id="2.40.50.100">
    <property type="match status" value="1"/>
</dbReference>
<reference evidence="8" key="7">
    <citation type="journal article" date="2017" name="Sci. Rep.">
        <title>Genomic features, phylogenetic relationships, and comparative genomics of Elizabethkingia anophelis strain EM361-97 isolated in Taiwan.</title>
        <authorList>
            <person name="Lin J.N."/>
            <person name="Lai C.H."/>
            <person name="Yang C.H."/>
            <person name="Huang Y.H."/>
            <person name="Lin H.H."/>
        </authorList>
    </citation>
    <scope>NUCLEOTIDE SEQUENCE</scope>
</reference>
<dbReference type="InterPro" id="IPR058791">
    <property type="entry name" value="3HB_CusB"/>
</dbReference>
<dbReference type="Pfam" id="PF25975">
    <property type="entry name" value="CzcB_C"/>
    <property type="match status" value="1"/>
</dbReference>
<dbReference type="GO" id="GO:0030288">
    <property type="term" value="C:outer membrane-bounded periplasmic space"/>
    <property type="evidence" value="ECO:0007669"/>
    <property type="project" value="TreeGrafter"/>
</dbReference>
<dbReference type="PROSITE" id="PS51257">
    <property type="entry name" value="PROKAR_LIPOPROTEIN"/>
    <property type="match status" value="1"/>
</dbReference>
<dbReference type="AlphaFoldDB" id="A0A455ZCX0"/>
<dbReference type="InterPro" id="IPR045800">
    <property type="entry name" value="HMBD"/>
</dbReference>
<reference evidence="8" key="2">
    <citation type="journal article" date="2014" name="PLoS ONE">
        <title>Insights from the genome annotation of Elizabethkingia anophelis from the malaria vector Anopheles gambiae.</title>
        <authorList>
            <person name="Kukutla P."/>
            <person name="Lindberg B.G."/>
            <person name="Pei D."/>
            <person name="Rayl M."/>
            <person name="Yu W."/>
            <person name="Steritz M."/>
            <person name="Faye I."/>
            <person name="Xu J."/>
        </authorList>
    </citation>
    <scope>NUCLEOTIDE SEQUENCE</scope>
</reference>
<reference evidence="8" key="3">
    <citation type="journal article" date="2016" name="Genome Announc.">
        <title>Complete Genome Sequences of Four Strains from the 2015-2016 Elizabethkingia anophelis Outbreak.</title>
        <authorList>
            <person name="Nicholson A.C."/>
            <person name="Whitney A.M."/>
            <person name="Emery B.D."/>
            <person name="Bell M.E."/>
            <person name="Gartin J.T."/>
            <person name="Humrighouse B.W."/>
            <person name="Loparev V.N."/>
            <person name="Batra D."/>
            <person name="Sheth M."/>
            <person name="Rowe L.A."/>
            <person name="Juieng P."/>
            <person name="Knipe K."/>
            <person name="Gulvik C."/>
            <person name="McQuiston J.R."/>
        </authorList>
    </citation>
    <scope>NUCLEOTIDE SEQUENCE</scope>
</reference>
<evidence type="ECO:0000259" key="3">
    <source>
        <dbReference type="Pfam" id="PF19335"/>
    </source>
</evidence>
<dbReference type="NCBIfam" id="TIGR01730">
    <property type="entry name" value="RND_mfp"/>
    <property type="match status" value="1"/>
</dbReference>
<feature type="domain" description="CusB-like three alpha-helical bundle" evidence="4">
    <location>
        <begin position="146"/>
        <end position="202"/>
    </location>
</feature>
<dbReference type="InterPro" id="IPR006143">
    <property type="entry name" value="RND_pump_MFP"/>
</dbReference>
<dbReference type="PANTHER" id="PTHR30097:SF15">
    <property type="entry name" value="CATION EFFLUX SYSTEM PROTEIN CUSB"/>
    <property type="match status" value="1"/>
</dbReference>
<dbReference type="RefSeq" id="WP_095439145.1">
    <property type="nucleotide sequence ID" value="NZ_CP023010.2"/>
</dbReference>
<evidence type="ECO:0000259" key="5">
    <source>
        <dbReference type="Pfam" id="PF25919"/>
    </source>
</evidence>
<dbReference type="GO" id="GO:0015679">
    <property type="term" value="P:plasma membrane copper ion transport"/>
    <property type="evidence" value="ECO:0007669"/>
    <property type="project" value="TreeGrafter"/>
</dbReference>
<reference evidence="8" key="1">
    <citation type="journal article" date="2014" name="Genome Biol. Evol.">
        <title>Comparative genomic analysis of malaria mosquito vector-associated novel pathogen Elizabethkingia anophelis.</title>
        <authorList>
            <person name="Teo J."/>
            <person name="Tan S.Y."/>
            <person name="Liu Y."/>
            <person name="Tay M."/>
            <person name="Ding Y."/>
            <person name="Li Y."/>
            <person name="Kjelleberg S."/>
            <person name="Givskov M."/>
            <person name="Lin R.T."/>
            <person name="Yang L."/>
        </authorList>
    </citation>
    <scope>NUCLEOTIDE SEQUENCE</scope>
</reference>
<dbReference type="Pfam" id="PF25954">
    <property type="entry name" value="Beta-barrel_RND_2"/>
    <property type="match status" value="1"/>
</dbReference>
<protein>
    <submittedName>
        <fullName evidence="8">Putative Co/Zn/Cd efflux system membrane fusion protein</fullName>
    </submittedName>
</protein>
<reference evidence="8" key="4">
    <citation type="journal article" date="2016" name="Sci. Rep.">
        <title>Genomic epidemiology and global diversity of the emerging bacterial pathogen Elizabethkingia anophelis.</title>
        <authorList>
            <person name="Breurec S."/>
            <person name="Criscuolo A."/>
            <person name="Diancourt L."/>
            <person name="Rendueles O."/>
            <person name="Vandenbogaert M."/>
            <person name="Passet V."/>
            <person name="Caro V."/>
            <person name="Rocha E.P."/>
            <person name="Touchon M."/>
            <person name="Brisse S."/>
        </authorList>
    </citation>
    <scope>NUCLEOTIDE SEQUENCE</scope>
</reference>
<dbReference type="Pfam" id="PF25919">
    <property type="entry name" value="BSH_CusB"/>
    <property type="match status" value="1"/>
</dbReference>
<dbReference type="SUPFAM" id="SSF111369">
    <property type="entry name" value="HlyD-like secretion proteins"/>
    <property type="match status" value="1"/>
</dbReference>
<dbReference type="Gene3D" id="2.40.420.20">
    <property type="match status" value="1"/>
</dbReference>
<reference evidence="8" key="6">
    <citation type="journal article" date="2017" name="Nat. Commun.">
        <title>Evolutionary dynamics and genomic features of the Elizabethkingia anophelis 2015 to 2016 Wisconsin outbreak strain.</title>
        <authorList>
            <person name="Perrin A."/>
            <person name="Larsonneur E."/>
            <person name="Nicholson A.C."/>
            <person name="Edwards D.J."/>
            <person name="Gundlach K.M."/>
            <person name="Whitney A.M."/>
            <person name="Gulvik C.A."/>
            <person name="Bell M.E."/>
            <person name="Rendueles O."/>
            <person name="Cury J."/>
            <person name="Hugon P."/>
            <person name="Clermont D."/>
            <person name="Enouf V."/>
            <person name="Loparev V."/>
            <person name="Juieng P."/>
            <person name="Monson T."/>
            <person name="Warshauer D."/>
            <person name="Elbadawi L.I."/>
            <person name="Walters M.S."/>
            <person name="Crist M.B."/>
            <person name="Noble-Wang J."/>
            <person name="Borlaug G."/>
            <person name="Rocha E.P.C."/>
            <person name="Criscuolo A."/>
            <person name="Touchon M."/>
            <person name="Davis J.P."/>
            <person name="Holt K.E."/>
            <person name="McQuiston J.R."/>
            <person name="Brisse S."/>
        </authorList>
    </citation>
    <scope>NUCLEOTIDE SEQUENCE</scope>
</reference>
<accession>A0A455ZCX0</accession>
<dbReference type="FunFam" id="2.40.30.170:FF:000010">
    <property type="entry name" value="Efflux RND transporter periplasmic adaptor subunit"/>
    <property type="match status" value="1"/>
</dbReference>
<name>A0A455ZCX0_9FLAO</name>
<dbReference type="GO" id="GO:0046914">
    <property type="term" value="F:transition metal ion binding"/>
    <property type="evidence" value="ECO:0007669"/>
    <property type="project" value="TreeGrafter"/>
</dbReference>
<evidence type="ECO:0000259" key="4">
    <source>
        <dbReference type="Pfam" id="PF25869"/>
    </source>
</evidence>
<dbReference type="InterPro" id="IPR051909">
    <property type="entry name" value="MFP_Cation_Efflux"/>
</dbReference>
<evidence type="ECO:0000259" key="7">
    <source>
        <dbReference type="Pfam" id="PF25975"/>
    </source>
</evidence>
<dbReference type="PANTHER" id="PTHR30097">
    <property type="entry name" value="CATION EFFLUX SYSTEM PROTEIN CUSB"/>
    <property type="match status" value="1"/>
</dbReference>
<dbReference type="GO" id="GO:0060003">
    <property type="term" value="P:copper ion export"/>
    <property type="evidence" value="ECO:0007669"/>
    <property type="project" value="TreeGrafter"/>
</dbReference>
<evidence type="ECO:0000313" key="8">
    <source>
        <dbReference type="EMBL" id="DAC74491.1"/>
    </source>
</evidence>
<dbReference type="InterPro" id="IPR058649">
    <property type="entry name" value="CzcB_C"/>
</dbReference>
<dbReference type="EMBL" id="BK010590">
    <property type="protein sequence ID" value="DAC74491.1"/>
    <property type="molecule type" value="Genomic_DNA"/>
</dbReference>
<dbReference type="GO" id="GO:0016020">
    <property type="term" value="C:membrane"/>
    <property type="evidence" value="ECO:0007669"/>
    <property type="project" value="InterPro"/>
</dbReference>
<feature type="domain" description="CusB-like barrel-sandwich hybrid" evidence="5">
    <location>
        <begin position="111"/>
        <end position="236"/>
    </location>
</feature>